<accession>A0A1F5EHE0</accession>
<reference evidence="2 3" key="1">
    <citation type="journal article" date="2016" name="Nat. Commun.">
        <title>Thousands of microbial genomes shed light on interconnected biogeochemical processes in an aquifer system.</title>
        <authorList>
            <person name="Anantharaman K."/>
            <person name="Brown C.T."/>
            <person name="Hug L.A."/>
            <person name="Sharon I."/>
            <person name="Castelle C.J."/>
            <person name="Probst A.J."/>
            <person name="Thomas B.C."/>
            <person name="Singh A."/>
            <person name="Wilkins M.J."/>
            <person name="Karaoz U."/>
            <person name="Brodie E.L."/>
            <person name="Williams K.H."/>
            <person name="Hubbard S.S."/>
            <person name="Banfield J.F."/>
        </authorList>
    </citation>
    <scope>NUCLEOTIDE SEQUENCE [LARGE SCALE GENOMIC DNA]</scope>
</reference>
<dbReference type="PRINTS" id="PR00445">
    <property type="entry name" value="HUPFHYPC"/>
</dbReference>
<comment type="caution">
    <text evidence="2">The sequence shown here is derived from an EMBL/GenBank/DDBJ whole genome shotgun (WGS) entry which is preliminary data.</text>
</comment>
<dbReference type="SUPFAM" id="SSF159127">
    <property type="entry name" value="HupF/HypC-like"/>
    <property type="match status" value="1"/>
</dbReference>
<dbReference type="Proteomes" id="UP000176451">
    <property type="component" value="Unassembled WGS sequence"/>
</dbReference>
<evidence type="ECO:0000313" key="2">
    <source>
        <dbReference type="EMBL" id="OGD66624.1"/>
    </source>
</evidence>
<organism evidence="2 3">
    <name type="scientific">Candidatus Berkelbacteria bacterium RIFCSPHIGHO2_12_FULL_36_9</name>
    <dbReference type="NCBI Taxonomy" id="1797469"/>
    <lineage>
        <taxon>Bacteria</taxon>
        <taxon>Candidatus Berkelbacteria</taxon>
    </lineage>
</organism>
<dbReference type="AlphaFoldDB" id="A0A1F5EHE0"/>
<evidence type="ECO:0008006" key="4">
    <source>
        <dbReference type="Google" id="ProtNLM"/>
    </source>
</evidence>
<proteinExistence type="inferred from homology"/>
<protein>
    <recommendedName>
        <fullName evidence="4">Hydrogenase assembly protein HypC</fullName>
    </recommendedName>
</protein>
<dbReference type="PANTHER" id="PTHR35177">
    <property type="entry name" value="HYDROGENASE MATURATION FACTOR HYBG"/>
    <property type="match status" value="1"/>
</dbReference>
<dbReference type="Pfam" id="PF01455">
    <property type="entry name" value="HupF_HypC"/>
    <property type="match status" value="1"/>
</dbReference>
<dbReference type="EMBL" id="MEZV01000033">
    <property type="protein sequence ID" value="OGD66624.1"/>
    <property type="molecule type" value="Genomic_DNA"/>
</dbReference>
<dbReference type="GO" id="GO:0005506">
    <property type="term" value="F:iron ion binding"/>
    <property type="evidence" value="ECO:0007669"/>
    <property type="project" value="TreeGrafter"/>
</dbReference>
<dbReference type="GO" id="GO:1902670">
    <property type="term" value="F:carbon dioxide binding"/>
    <property type="evidence" value="ECO:0007669"/>
    <property type="project" value="TreeGrafter"/>
</dbReference>
<name>A0A1F5EHE0_9BACT</name>
<evidence type="ECO:0000313" key="3">
    <source>
        <dbReference type="Proteomes" id="UP000176451"/>
    </source>
</evidence>
<dbReference type="Gene3D" id="2.30.30.140">
    <property type="match status" value="1"/>
</dbReference>
<dbReference type="InterPro" id="IPR001109">
    <property type="entry name" value="Hydrogenase_HupF/HypC"/>
</dbReference>
<evidence type="ECO:0000256" key="1">
    <source>
        <dbReference type="ARBA" id="ARBA00006018"/>
    </source>
</evidence>
<dbReference type="GO" id="GO:0051604">
    <property type="term" value="P:protein maturation"/>
    <property type="evidence" value="ECO:0007669"/>
    <property type="project" value="TreeGrafter"/>
</dbReference>
<sequence length="71" mass="7796">MCLATPVRIEEKVSSIKYLVSGGKQVDISLTPDAKVGDWLLCHADLAVQKIDDMAAKEILELTKSCNHNKI</sequence>
<gene>
    <name evidence="2" type="ORF">A3F08_01960</name>
</gene>
<dbReference type="PANTHER" id="PTHR35177:SF2">
    <property type="entry name" value="HYDROGENASE MATURATION FACTOR HYBG"/>
    <property type="match status" value="1"/>
</dbReference>
<comment type="similarity">
    <text evidence="1">Belongs to the HupF/HypC family.</text>
</comment>